<dbReference type="EC" id="2.4.1.21" evidence="2"/>
<evidence type="ECO:0000256" key="4">
    <source>
        <dbReference type="ARBA" id="ARBA00022679"/>
    </source>
</evidence>
<dbReference type="PROSITE" id="PS51257">
    <property type="entry name" value="PROKAR_LIPOPROTEIN"/>
    <property type="match status" value="1"/>
</dbReference>
<organism evidence="6 7">
    <name type="scientific">Candidatus Minimicrobia naudis</name>
    <dbReference type="NCBI Taxonomy" id="2841263"/>
    <lineage>
        <taxon>Bacteria</taxon>
        <taxon>Candidatus Saccharimonadota</taxon>
        <taxon>Candidatus Saccharimonadota incertae sedis</taxon>
        <taxon>Candidatus Minimicrobia</taxon>
    </lineage>
</organism>
<evidence type="ECO:0000313" key="6">
    <source>
        <dbReference type="EMBL" id="QWQ32763.1"/>
    </source>
</evidence>
<comment type="catalytic activity">
    <reaction evidence="1">
        <text>[(1-&gt;4)-alpha-D-glucosyl](n) + ADP-alpha-D-glucose = [(1-&gt;4)-alpha-D-glucosyl](n+1) + ADP + H(+)</text>
        <dbReference type="Rhea" id="RHEA:18189"/>
        <dbReference type="Rhea" id="RHEA-COMP:9584"/>
        <dbReference type="Rhea" id="RHEA-COMP:9587"/>
        <dbReference type="ChEBI" id="CHEBI:15378"/>
        <dbReference type="ChEBI" id="CHEBI:15444"/>
        <dbReference type="ChEBI" id="CHEBI:57498"/>
        <dbReference type="ChEBI" id="CHEBI:456216"/>
        <dbReference type="EC" id="2.4.1.21"/>
    </reaction>
</comment>
<dbReference type="InterPro" id="IPR013534">
    <property type="entry name" value="Starch_synth_cat_dom"/>
</dbReference>
<keyword evidence="4" id="KW-0808">Transferase</keyword>
<feature type="domain" description="Starch synthase catalytic" evidence="5">
    <location>
        <begin position="2"/>
        <end position="47"/>
    </location>
</feature>
<keyword evidence="7" id="KW-1185">Reference proteome</keyword>
<dbReference type="EMBL" id="CP076460">
    <property type="protein sequence ID" value="QWQ32763.1"/>
    <property type="molecule type" value="Genomic_DNA"/>
</dbReference>
<dbReference type="Proteomes" id="UP000679129">
    <property type="component" value="Chromosome"/>
</dbReference>
<protein>
    <recommendedName>
        <fullName evidence="2">starch synthase</fullName>
        <ecNumber evidence="2">2.4.1.21</ecNumber>
    </recommendedName>
</protein>
<reference evidence="6" key="1">
    <citation type="submission" date="2021-06" db="EMBL/GenBank/DDBJ databases">
        <title>An adapted protocol for Saccharibacteria cultivation: two new species join this phylum of Candidate Phyla Radiations.</title>
        <authorList>
            <person name="Ibrahim A."/>
            <person name="Maatouk M."/>
            <person name="Zgheib R."/>
            <person name="Haddad G."/>
            <person name="Bou Khalil J."/>
            <person name="Raoult D."/>
            <person name="Bittar F."/>
        </authorList>
    </citation>
    <scope>NUCLEOTIDE SEQUENCE</scope>
    <source>
        <strain evidence="6">IHU1</strain>
    </source>
</reference>
<accession>A0A8F1MDU1</accession>
<dbReference type="KEGG" id="mnd:KOY48_02605"/>
<sequence>MKILMLGWELPPHNSGGLGVACYQMSKALASEGVDIDFISPYTAKHPGIDYMNIYSTHSFAAELSRFGRV</sequence>
<evidence type="ECO:0000259" key="5">
    <source>
        <dbReference type="Pfam" id="PF08323"/>
    </source>
</evidence>
<dbReference type="Gene3D" id="3.40.50.2000">
    <property type="entry name" value="Glycogen Phosphorylase B"/>
    <property type="match status" value="1"/>
</dbReference>
<dbReference type="Pfam" id="PF08323">
    <property type="entry name" value="Glyco_transf_5"/>
    <property type="match status" value="1"/>
</dbReference>
<proteinExistence type="predicted"/>
<keyword evidence="3" id="KW-0328">Glycosyltransferase</keyword>
<evidence type="ECO:0000256" key="2">
    <source>
        <dbReference type="ARBA" id="ARBA00012588"/>
    </source>
</evidence>
<name>A0A8F1MDU1_9BACT</name>
<gene>
    <name evidence="6" type="ORF">KOY48_02605</name>
</gene>
<dbReference type="SUPFAM" id="SSF53756">
    <property type="entry name" value="UDP-Glycosyltransferase/glycogen phosphorylase"/>
    <property type="match status" value="1"/>
</dbReference>
<evidence type="ECO:0000256" key="1">
    <source>
        <dbReference type="ARBA" id="ARBA00001478"/>
    </source>
</evidence>
<evidence type="ECO:0000256" key="3">
    <source>
        <dbReference type="ARBA" id="ARBA00022676"/>
    </source>
</evidence>
<evidence type="ECO:0000313" key="7">
    <source>
        <dbReference type="Proteomes" id="UP000679129"/>
    </source>
</evidence>
<dbReference type="AlphaFoldDB" id="A0A8F1MDU1"/>
<dbReference type="GO" id="GO:0009011">
    <property type="term" value="F:alpha-1,4-glucan glucosyltransferase (ADP-glucose donor) activity"/>
    <property type="evidence" value="ECO:0007669"/>
    <property type="project" value="UniProtKB-EC"/>
</dbReference>